<dbReference type="Pfam" id="PF13449">
    <property type="entry name" value="Phytase-like"/>
    <property type="match status" value="1"/>
</dbReference>
<dbReference type="EMBL" id="WKJL01000006">
    <property type="protein sequence ID" value="MRW84626.1"/>
    <property type="molecule type" value="Genomic_DNA"/>
</dbReference>
<dbReference type="PROSITE" id="PS51257">
    <property type="entry name" value="PROKAR_LIPOPROTEIN"/>
    <property type="match status" value="1"/>
</dbReference>
<organism evidence="3 4">
    <name type="scientific">Duganella aquatilis</name>
    <dbReference type="NCBI Taxonomy" id="2666082"/>
    <lineage>
        <taxon>Bacteria</taxon>
        <taxon>Pseudomonadati</taxon>
        <taxon>Pseudomonadota</taxon>
        <taxon>Betaproteobacteria</taxon>
        <taxon>Burkholderiales</taxon>
        <taxon>Oxalobacteraceae</taxon>
        <taxon>Telluria group</taxon>
        <taxon>Duganella</taxon>
    </lineage>
</organism>
<dbReference type="PANTHER" id="PTHR37957">
    <property type="entry name" value="BLR7070 PROTEIN"/>
    <property type="match status" value="1"/>
</dbReference>
<keyword evidence="1" id="KW-0732">Signal</keyword>
<dbReference type="Proteomes" id="UP000439986">
    <property type="component" value="Unassembled WGS sequence"/>
</dbReference>
<evidence type="ECO:0000313" key="3">
    <source>
        <dbReference type="EMBL" id="MRW84626.1"/>
    </source>
</evidence>
<feature type="domain" description="Phytase-like" evidence="2">
    <location>
        <begin position="49"/>
        <end position="361"/>
    </location>
</feature>
<reference evidence="3 4" key="1">
    <citation type="submission" date="2019-11" db="EMBL/GenBank/DDBJ databases">
        <title>Novel species isolated from a subtropical stream in China.</title>
        <authorList>
            <person name="Lu H."/>
        </authorList>
    </citation>
    <scope>NUCLEOTIDE SEQUENCE [LARGE SCALE GENOMIC DNA]</scope>
    <source>
        <strain evidence="3 4">FT26W</strain>
    </source>
</reference>
<sequence>MKKTIITLISALALGACAQLPVQQPNTVSSLRFIGEQRLPYRMQFQGTMVGGLSGIDYDAANDEWVMISDDRSQHNPARYYRARLAFDEHAFQPVQLTGVTMLLQPDGSVYPPKEGYKAGHGVVPDLETMRVDPRDASIWYASEGDVKLGLDPFVRHATRDGRFISELPLPPLFTVSKERKFGPRDNQAFEGLSFAPDGRTLWVSLEGPMYQDGPEPDPTHGAINRITHFTRDGKVLGQYAYPLDAIPATPGKGKAADNGISEMLSLSDTRLLTLERSGVQADDDSYKTYVRIYEIDATGASDIQNLPTLQGAQFTQMKKRLVLDLASVGLPIIDNLEGIAFGPRLANGHASLMLISDDNFSKSQVTQFLLFEVIP</sequence>
<comment type="caution">
    <text evidence="3">The sequence shown here is derived from an EMBL/GenBank/DDBJ whole genome shotgun (WGS) entry which is preliminary data.</text>
</comment>
<name>A0A844D8V1_9BURK</name>
<feature type="signal peptide" evidence="1">
    <location>
        <begin position="1"/>
        <end position="18"/>
    </location>
</feature>
<dbReference type="RefSeq" id="WP_154357678.1">
    <property type="nucleotide sequence ID" value="NZ_WKJL01000006.1"/>
</dbReference>
<evidence type="ECO:0000313" key="4">
    <source>
        <dbReference type="Proteomes" id="UP000439986"/>
    </source>
</evidence>
<evidence type="ECO:0000256" key="1">
    <source>
        <dbReference type="SAM" id="SignalP"/>
    </source>
</evidence>
<dbReference type="PANTHER" id="PTHR37957:SF1">
    <property type="entry name" value="PHYTASE-LIKE DOMAIN-CONTAINING PROTEIN"/>
    <property type="match status" value="1"/>
</dbReference>
<gene>
    <name evidence="3" type="ORF">GJ698_11065</name>
</gene>
<dbReference type="AlphaFoldDB" id="A0A844D8V1"/>
<dbReference type="InterPro" id="IPR027372">
    <property type="entry name" value="Phytase-like_dom"/>
</dbReference>
<proteinExistence type="predicted"/>
<accession>A0A844D8V1</accession>
<feature type="chain" id="PRO_5032562699" evidence="1">
    <location>
        <begin position="19"/>
        <end position="376"/>
    </location>
</feature>
<protein>
    <submittedName>
        <fullName evidence="3">Esterase-like activity of phytase family protein</fullName>
    </submittedName>
</protein>
<evidence type="ECO:0000259" key="2">
    <source>
        <dbReference type="Pfam" id="PF13449"/>
    </source>
</evidence>
<keyword evidence="4" id="KW-1185">Reference proteome</keyword>